<protein>
    <submittedName>
        <fullName evidence="1">Uncharacterized protein</fullName>
    </submittedName>
</protein>
<comment type="caution">
    <text evidence="1">The sequence shown here is derived from an EMBL/GenBank/DDBJ whole genome shotgun (WGS) entry which is preliminary data.</text>
</comment>
<accession>A0ABV5G9Q3</accession>
<gene>
    <name evidence="1" type="ORF">ACFFX0_31055</name>
</gene>
<dbReference type="Proteomes" id="UP001589575">
    <property type="component" value="Unassembled WGS sequence"/>
</dbReference>
<organism evidence="1 2">
    <name type="scientific">Citricoccus parietis</name>
    <dbReference type="NCBI Taxonomy" id="592307"/>
    <lineage>
        <taxon>Bacteria</taxon>
        <taxon>Bacillati</taxon>
        <taxon>Actinomycetota</taxon>
        <taxon>Actinomycetes</taxon>
        <taxon>Micrococcales</taxon>
        <taxon>Micrococcaceae</taxon>
        <taxon>Citricoccus</taxon>
    </lineage>
</organism>
<sequence>MGTVADRQPRPFRHSSPPLRIFSLSAGIMALPSPTLSRRWG</sequence>
<keyword evidence="2" id="KW-1185">Reference proteome</keyword>
<proteinExistence type="predicted"/>
<name>A0ABV5G9Q3_9MICC</name>
<evidence type="ECO:0000313" key="2">
    <source>
        <dbReference type="Proteomes" id="UP001589575"/>
    </source>
</evidence>
<evidence type="ECO:0000313" key="1">
    <source>
        <dbReference type="EMBL" id="MFB9075364.1"/>
    </source>
</evidence>
<reference evidence="1 2" key="1">
    <citation type="submission" date="2024-09" db="EMBL/GenBank/DDBJ databases">
        <authorList>
            <person name="Sun Q."/>
            <person name="Mori K."/>
        </authorList>
    </citation>
    <scope>NUCLEOTIDE SEQUENCE [LARGE SCALE GENOMIC DNA]</scope>
    <source>
        <strain evidence="1 2">CCM 7609</strain>
    </source>
</reference>
<dbReference type="EMBL" id="JBHMFI010000023">
    <property type="protein sequence ID" value="MFB9075364.1"/>
    <property type="molecule type" value="Genomic_DNA"/>
</dbReference>